<keyword evidence="2" id="KW-0396">Initiation factor</keyword>
<accession>A0A494UYF4</accession>
<dbReference type="Gene3D" id="3.40.50.12780">
    <property type="entry name" value="N-terminal domain of ligase-like"/>
    <property type="match status" value="1"/>
</dbReference>
<feature type="region of interest" description="Disordered" evidence="1">
    <location>
        <begin position="1"/>
        <end position="22"/>
    </location>
</feature>
<dbReference type="Proteomes" id="UP000282170">
    <property type="component" value="Chromosome"/>
</dbReference>
<dbReference type="PANTHER" id="PTHR36932">
    <property type="entry name" value="CAPSULAR POLYSACCHARIDE BIOSYNTHESIS PROTEIN"/>
    <property type="match status" value="1"/>
</dbReference>
<dbReference type="KEGG" id="sfug:CNQ36_18235"/>
<evidence type="ECO:0000313" key="3">
    <source>
        <dbReference type="Proteomes" id="UP000282170"/>
    </source>
</evidence>
<evidence type="ECO:0000256" key="1">
    <source>
        <dbReference type="SAM" id="MobiDB-lite"/>
    </source>
</evidence>
<dbReference type="InterPro" id="IPR042099">
    <property type="entry name" value="ANL_N_sf"/>
</dbReference>
<gene>
    <name evidence="2" type="ORF">CNQ36_18235</name>
</gene>
<dbReference type="PANTHER" id="PTHR36932:SF1">
    <property type="entry name" value="CAPSULAR POLYSACCHARIDE BIOSYNTHESIS PROTEIN"/>
    <property type="match status" value="1"/>
</dbReference>
<dbReference type="SUPFAM" id="SSF56801">
    <property type="entry name" value="Acetyl-CoA synthetase-like"/>
    <property type="match status" value="1"/>
</dbReference>
<reference evidence="2 3" key="1">
    <citation type="submission" date="2017-09" db="EMBL/GenBank/DDBJ databases">
        <authorList>
            <person name="Zhang H."/>
            <person name="Hu S."/>
            <person name="Xu J."/>
            <person name="He Z."/>
        </authorList>
    </citation>
    <scope>NUCLEOTIDE SEQUENCE [LARGE SCALE GENOMIC DNA]</scope>
    <source>
        <strain evidence="2 3">TXX3120</strain>
    </source>
</reference>
<dbReference type="GO" id="GO:0003743">
    <property type="term" value="F:translation initiation factor activity"/>
    <property type="evidence" value="ECO:0007669"/>
    <property type="project" value="UniProtKB-KW"/>
</dbReference>
<dbReference type="EMBL" id="CP023407">
    <property type="protein sequence ID" value="AYL39560.1"/>
    <property type="molecule type" value="Genomic_DNA"/>
</dbReference>
<keyword evidence="3" id="KW-1185">Reference proteome</keyword>
<proteinExistence type="predicted"/>
<name>A0A494UYF4_9ACTN</name>
<feature type="compositionally biased region" description="Pro residues" evidence="1">
    <location>
        <begin position="1"/>
        <end position="16"/>
    </location>
</feature>
<dbReference type="AlphaFoldDB" id="A0A494UYF4"/>
<keyword evidence="2" id="KW-0648">Protein biosynthesis</keyword>
<evidence type="ECO:0000313" key="2">
    <source>
        <dbReference type="EMBL" id="AYL39560.1"/>
    </source>
</evidence>
<sequence>MVRPPRPGGPAHPRPGPQRRLTSEGPYEMFLREALYVPVACARQYGTRDALRRRQLTQLNRMLAHARAEVPYYRDDPAYRTGPLRSLAEVARLPVLSKEVLRGRPLEELLAEGADPARLPTFRTSGSTGRRVTVVHDTHSHDYHMAACVRRFLATGRYLPTHRLSHIRPFAPPSRRFERIGLFRRHVLLTDRPMDDIKAELLTARPQVLIGYPVHLRALLRALTPAELAVLRRTLRLVMTESELLVDAHRALFEEEFGAPVHDEYSAFEVLNIAYECRHGRAHLAEDRLLVEILDADGRPLPDGAEGRVVATAFMERAMPLVRYDLGDVGRIETPPCPCGRRFRTLRLTAGRVNDSVLLPTGRQLYPDTFLHLAATFPGIAECGVHQDRTGAVRLDVVPSGPLDRDAWAGVAEAVRERLHTVAGCAFPLEVVRAERVEITAGGKGRFVTSELAAPGAEPTGPA</sequence>
<protein>
    <submittedName>
        <fullName evidence="2">Translation initiation factor IF-2</fullName>
    </submittedName>
</protein>
<organism evidence="2 3">
    <name type="scientific">Streptomyces fungicidicus</name>
    <dbReference type="NCBI Taxonomy" id="68203"/>
    <lineage>
        <taxon>Bacteria</taxon>
        <taxon>Bacillati</taxon>
        <taxon>Actinomycetota</taxon>
        <taxon>Actinomycetes</taxon>
        <taxon>Kitasatosporales</taxon>
        <taxon>Streptomycetaceae</taxon>
        <taxon>Streptomyces</taxon>
    </lineage>
</organism>
<dbReference type="InterPro" id="IPR053158">
    <property type="entry name" value="CapK_Type1_Caps_Biosynth"/>
</dbReference>